<feature type="domain" description="SpoVT-AbrB" evidence="2">
    <location>
        <begin position="3"/>
        <end position="48"/>
    </location>
</feature>
<dbReference type="GO" id="GO:0097351">
    <property type="term" value="F:toxin sequestering activity"/>
    <property type="evidence" value="ECO:0007669"/>
    <property type="project" value="InterPro"/>
</dbReference>
<dbReference type="PROSITE" id="PS51740">
    <property type="entry name" value="SPOVT_ABRB"/>
    <property type="match status" value="1"/>
</dbReference>
<dbReference type="PANTHER" id="PTHR40516">
    <property type="entry name" value="ANTITOXIN CHPS-RELATED"/>
    <property type="match status" value="1"/>
</dbReference>
<dbReference type="Proteomes" id="UP000037393">
    <property type="component" value="Unassembled WGS sequence"/>
</dbReference>
<dbReference type="InterPro" id="IPR039052">
    <property type="entry name" value="Antitox_PemI-like"/>
</dbReference>
<sequence>MRITIKKWGNSAGMVIPGAVMKELGLTPGQSMEVMVKDKQLVLTPVSKRYSLDELLAQCDMSAPAIREEDIWGNDGPVGDEVW</sequence>
<dbReference type="PATRIC" id="fig|379893.3.peg.161"/>
<dbReference type="Gene3D" id="2.10.260.10">
    <property type="match status" value="1"/>
</dbReference>
<comment type="caution">
    <text evidence="3">The sequence shown here is derived from an EMBL/GenBank/DDBJ whole genome shotgun (WGS) entry which is preliminary data.</text>
</comment>
<accession>A0A0L0GWH4</accession>
<dbReference type="SMART" id="SM00966">
    <property type="entry name" value="SpoVT_AbrB"/>
    <property type="match status" value="1"/>
</dbReference>
<dbReference type="NCBIfam" id="NF008463">
    <property type="entry name" value="PRK11347.1"/>
    <property type="match status" value="1"/>
</dbReference>
<evidence type="ECO:0000259" key="2">
    <source>
        <dbReference type="PROSITE" id="PS51740"/>
    </source>
</evidence>
<dbReference type="InterPro" id="IPR037914">
    <property type="entry name" value="SpoVT-AbrB_sf"/>
</dbReference>
<protein>
    <submittedName>
        <fullName evidence="3">Antitoxin ChpS</fullName>
    </submittedName>
</protein>
<evidence type="ECO:0000256" key="1">
    <source>
        <dbReference type="PROSITE-ProRule" id="PRU01076"/>
    </source>
</evidence>
<name>A0A0L0GWH4_9ENTR</name>
<dbReference type="AlphaFoldDB" id="A0A0L0GWH4"/>
<organism evidence="3 4">
    <name type="scientific">Trabulsiella odontotermitis</name>
    <dbReference type="NCBI Taxonomy" id="379893"/>
    <lineage>
        <taxon>Bacteria</taxon>
        <taxon>Pseudomonadati</taxon>
        <taxon>Pseudomonadota</taxon>
        <taxon>Gammaproteobacteria</taxon>
        <taxon>Enterobacterales</taxon>
        <taxon>Enterobacteriaceae</taxon>
        <taxon>Trabulsiella</taxon>
    </lineage>
</organism>
<dbReference type="SUPFAM" id="SSF89447">
    <property type="entry name" value="AbrB/MazE/MraZ-like"/>
    <property type="match status" value="1"/>
</dbReference>
<dbReference type="GO" id="GO:0003677">
    <property type="term" value="F:DNA binding"/>
    <property type="evidence" value="ECO:0007669"/>
    <property type="project" value="UniProtKB-UniRule"/>
</dbReference>
<dbReference type="PANTHER" id="PTHR40516:SF1">
    <property type="entry name" value="ANTITOXIN CHPS-RELATED"/>
    <property type="match status" value="1"/>
</dbReference>
<evidence type="ECO:0000313" key="3">
    <source>
        <dbReference type="EMBL" id="KNC93104.1"/>
    </source>
</evidence>
<gene>
    <name evidence="3" type="ORF">GM31_20830</name>
</gene>
<dbReference type="Pfam" id="PF04014">
    <property type="entry name" value="MazE_antitoxin"/>
    <property type="match status" value="1"/>
</dbReference>
<reference evidence="3 4" key="1">
    <citation type="journal article" date="2015" name="Appl. Environ. Microbiol.">
        <title>The Enterobacterium Trabulsiella odontotermitis Presents Novel Adaptations Related to Its Association with Fungus-Growing Termites.</title>
        <authorList>
            <person name="Sapountzis P."/>
            <person name="Gruntjes T."/>
            <person name="Otani S."/>
            <person name="Estevez J."/>
            <person name="da Costa R.R."/>
            <person name="Plunkett G.3rd."/>
            <person name="Perna N.T."/>
            <person name="Poulsen M."/>
        </authorList>
    </citation>
    <scope>NUCLEOTIDE SEQUENCE [LARGE SCALE GENOMIC DNA]</scope>
    <source>
        <strain evidence="3 4">12</strain>
    </source>
</reference>
<proteinExistence type="predicted"/>
<dbReference type="STRING" id="379893.GCA_001297775_03667"/>
<evidence type="ECO:0000313" key="4">
    <source>
        <dbReference type="Proteomes" id="UP000037393"/>
    </source>
</evidence>
<keyword evidence="1" id="KW-0238">DNA-binding</keyword>
<dbReference type="RefSeq" id="WP_049848634.1">
    <property type="nucleotide sequence ID" value="NZ_JNGH01000083.1"/>
</dbReference>
<dbReference type="EMBL" id="JNGI01000063">
    <property type="protein sequence ID" value="KNC93104.1"/>
    <property type="molecule type" value="Genomic_DNA"/>
</dbReference>
<keyword evidence="4" id="KW-1185">Reference proteome</keyword>
<dbReference type="OrthoDB" id="9795766at2"/>
<dbReference type="InterPro" id="IPR007159">
    <property type="entry name" value="SpoVT-AbrB_dom"/>
</dbReference>